<dbReference type="PANTHER" id="PTHR36960:SF1">
    <property type="entry name" value="SI:DKEY-32E6.3"/>
    <property type="match status" value="1"/>
</dbReference>
<dbReference type="Pfam" id="PF05186">
    <property type="entry name" value="Dpy-30"/>
    <property type="match status" value="1"/>
</dbReference>
<accession>W7XB73</accession>
<sequence>MDTTTIESLANSQQKKLILHFDINKTLVLADTRLRHSKEDSLNLLLSKYAWGRIEQKDSESYWKLVTNHFSFTKPEEDLISYNQYISSLLPEITAEQEPTQEKRDEENKKINMQRQQYYNTFCRSSSPGMKLKPEYDRILKNICIPANVQEDIKQQIEKLSQQQGKQQLPDANQNTQRIFKSDQECVYPTPSKYLQFFQDGKYQILPGFYRMIIQLLRLKRDFTIVFHSFADNLYDIIAEFNLFCRGEHPCYNGKNNTPQVRLDGVRSQKNFIINERSMGLIYRYNEDVNESALVMGTLKRVPKIKNLEDEYEKELEEDSISIHKGVHTIYSYLKQMSLERGAFALNHDYQFWVNNGQKNQFSKPLLIDQQNLDALHIFFDDNVTEGDDCIIDLRDAVTGQQIPIKKSIDKYLVTISMLDLLRDPDYLLKCIDTCEKKRDEEIYRIINGISEEEVKKPEKSKFQLLQESNKSEYLRHTVLPLLYPAFQLVDKERPHDPISFIALYCLKNQDKVKVPTPNEEYLQEHQQKYKSLEKIVQSSQQEGQQSLNKL</sequence>
<dbReference type="OrthoDB" id="417678at2759"/>
<name>W7XB73_TETTS</name>
<dbReference type="EMBL" id="GG662209">
    <property type="protein sequence ID" value="EWS70926.1"/>
    <property type="molecule type" value="Genomic_DNA"/>
</dbReference>
<keyword evidence="2" id="KW-1185">Reference proteome</keyword>
<dbReference type="STRING" id="312017.W7XB73"/>
<reference evidence="2" key="1">
    <citation type="journal article" date="2006" name="PLoS Biol.">
        <title>Macronuclear genome sequence of the ciliate Tetrahymena thermophila, a model eukaryote.</title>
        <authorList>
            <person name="Eisen J.A."/>
            <person name="Coyne R.S."/>
            <person name="Wu M."/>
            <person name="Wu D."/>
            <person name="Thiagarajan M."/>
            <person name="Wortman J.R."/>
            <person name="Badger J.H."/>
            <person name="Ren Q."/>
            <person name="Amedeo P."/>
            <person name="Jones K.M."/>
            <person name="Tallon L.J."/>
            <person name="Delcher A.L."/>
            <person name="Salzberg S.L."/>
            <person name="Silva J.C."/>
            <person name="Haas B.J."/>
            <person name="Majoros W.H."/>
            <person name="Farzad M."/>
            <person name="Carlton J.M."/>
            <person name="Smith R.K. Jr."/>
            <person name="Garg J."/>
            <person name="Pearlman R.E."/>
            <person name="Karrer K.M."/>
            <person name="Sun L."/>
            <person name="Manning G."/>
            <person name="Elde N.C."/>
            <person name="Turkewitz A.P."/>
            <person name="Asai D.J."/>
            <person name="Wilkes D.E."/>
            <person name="Wang Y."/>
            <person name="Cai H."/>
            <person name="Collins K."/>
            <person name="Stewart B.A."/>
            <person name="Lee S.R."/>
            <person name="Wilamowska K."/>
            <person name="Weinberg Z."/>
            <person name="Ruzzo W.L."/>
            <person name="Wloga D."/>
            <person name="Gaertig J."/>
            <person name="Frankel J."/>
            <person name="Tsao C.-C."/>
            <person name="Gorovsky M.A."/>
            <person name="Keeling P.J."/>
            <person name="Waller R.F."/>
            <person name="Patron N.J."/>
            <person name="Cherry J.M."/>
            <person name="Stover N.A."/>
            <person name="Krieger C.J."/>
            <person name="del Toro C."/>
            <person name="Ryder H.F."/>
            <person name="Williamson S.C."/>
            <person name="Barbeau R.A."/>
            <person name="Hamilton E.P."/>
            <person name="Orias E."/>
        </authorList>
    </citation>
    <scope>NUCLEOTIDE SEQUENCE [LARGE SCALE GENOMIC DNA]</scope>
    <source>
        <strain evidence="2">SB210</strain>
    </source>
</reference>
<dbReference type="KEGG" id="tet:TTHERM_000526679"/>
<dbReference type="Proteomes" id="UP000009168">
    <property type="component" value="Unassembled WGS sequence"/>
</dbReference>
<dbReference type="GeneID" id="24439403"/>
<dbReference type="InterPro" id="IPR007858">
    <property type="entry name" value="Dpy-30_motif"/>
</dbReference>
<protein>
    <submittedName>
        <fullName evidence="1">Dpy-30 motif protein</fullName>
    </submittedName>
</protein>
<gene>
    <name evidence="1" type="ORF">TTHERM_000526679</name>
</gene>
<dbReference type="RefSeq" id="XP_012656541.1">
    <property type="nucleotide sequence ID" value="XM_012801087.1"/>
</dbReference>
<organism evidence="1 2">
    <name type="scientific">Tetrahymena thermophila (strain SB210)</name>
    <dbReference type="NCBI Taxonomy" id="312017"/>
    <lineage>
        <taxon>Eukaryota</taxon>
        <taxon>Sar</taxon>
        <taxon>Alveolata</taxon>
        <taxon>Ciliophora</taxon>
        <taxon>Intramacronucleata</taxon>
        <taxon>Oligohymenophorea</taxon>
        <taxon>Hymenostomatida</taxon>
        <taxon>Tetrahymenina</taxon>
        <taxon>Tetrahymenidae</taxon>
        <taxon>Tetrahymena</taxon>
    </lineage>
</organism>
<dbReference type="InParanoid" id="W7XB73"/>
<dbReference type="Gene3D" id="1.20.890.10">
    <property type="entry name" value="cAMP-dependent protein kinase regulatory subunit, dimerization-anchoring domain"/>
    <property type="match status" value="1"/>
</dbReference>
<dbReference type="PANTHER" id="PTHR36960">
    <property type="entry name" value="SI:DKEY-32E6.3"/>
    <property type="match status" value="1"/>
</dbReference>
<evidence type="ECO:0000313" key="2">
    <source>
        <dbReference type="Proteomes" id="UP000009168"/>
    </source>
</evidence>
<dbReference type="AlphaFoldDB" id="W7XB73"/>
<evidence type="ECO:0000313" key="1">
    <source>
        <dbReference type="EMBL" id="EWS70926.1"/>
    </source>
</evidence>
<proteinExistence type="predicted"/>